<reference evidence="2 3" key="1">
    <citation type="submission" date="2017-01" db="EMBL/GenBank/DDBJ databases">
        <title>A new Hymenobacter.</title>
        <authorList>
            <person name="Liang Y."/>
            <person name="Feng F."/>
        </authorList>
    </citation>
    <scope>NUCLEOTIDE SEQUENCE [LARGE SCALE GENOMIC DNA]</scope>
    <source>
        <strain evidence="2">MIMBbqt21</strain>
    </source>
</reference>
<dbReference type="Pfam" id="PF04993">
    <property type="entry name" value="TfoX_N"/>
    <property type="match status" value="1"/>
</dbReference>
<proteinExistence type="predicted"/>
<evidence type="ECO:0000313" key="3">
    <source>
        <dbReference type="Proteomes" id="UP000194873"/>
    </source>
</evidence>
<dbReference type="InterPro" id="IPR007076">
    <property type="entry name" value="TfoX_N"/>
</dbReference>
<dbReference type="OrthoDB" id="9803291at2"/>
<evidence type="ECO:0000313" key="2">
    <source>
        <dbReference type="EMBL" id="OUJ67414.1"/>
    </source>
</evidence>
<sequence>MASTPQFVEFVVEQFNASGHIRAQKMFGEYALYWGDKLFALVCDNKVYVKPTVAGRAFLPEVVEAAPYPGAKPSFLIEEQLEDRAWLATFARLTVEELPEPKPKAKKGGLTPK</sequence>
<name>A0A243W4W4_9BACT</name>
<dbReference type="Gene3D" id="3.30.1460.30">
    <property type="entry name" value="YgaC/TfoX-N like chaperone"/>
    <property type="match status" value="1"/>
</dbReference>
<evidence type="ECO:0000259" key="1">
    <source>
        <dbReference type="Pfam" id="PF04993"/>
    </source>
</evidence>
<dbReference type="EMBL" id="MTSE01000074">
    <property type="protein sequence ID" value="OUJ67414.1"/>
    <property type="molecule type" value="Genomic_DNA"/>
</dbReference>
<protein>
    <submittedName>
        <fullName evidence="2">Competence protein TfoX</fullName>
    </submittedName>
</protein>
<gene>
    <name evidence="2" type="ORF">BXP70_28780</name>
</gene>
<comment type="caution">
    <text evidence="2">The sequence shown here is derived from an EMBL/GenBank/DDBJ whole genome shotgun (WGS) entry which is preliminary data.</text>
</comment>
<organism evidence="2 3">
    <name type="scientific">Hymenobacter crusticola</name>
    <dbReference type="NCBI Taxonomy" id="1770526"/>
    <lineage>
        <taxon>Bacteria</taxon>
        <taxon>Pseudomonadati</taxon>
        <taxon>Bacteroidota</taxon>
        <taxon>Cytophagia</taxon>
        <taxon>Cytophagales</taxon>
        <taxon>Hymenobacteraceae</taxon>
        <taxon>Hymenobacter</taxon>
    </lineage>
</organism>
<keyword evidence="3" id="KW-1185">Reference proteome</keyword>
<accession>A0A243W4W4</accession>
<dbReference type="AlphaFoldDB" id="A0A243W4W4"/>
<feature type="domain" description="TfoX N-terminal" evidence="1">
    <location>
        <begin position="13"/>
        <end position="97"/>
    </location>
</feature>
<dbReference type="SUPFAM" id="SSF159894">
    <property type="entry name" value="YgaC/TfoX-N like"/>
    <property type="match status" value="1"/>
</dbReference>
<dbReference type="Proteomes" id="UP000194873">
    <property type="component" value="Unassembled WGS sequence"/>
</dbReference>
<dbReference type="RefSeq" id="WP_086597563.1">
    <property type="nucleotide sequence ID" value="NZ_MTSE01000074.1"/>
</dbReference>